<dbReference type="Proteomes" id="UP000274556">
    <property type="component" value="Unassembled WGS sequence"/>
</dbReference>
<protein>
    <recommendedName>
        <fullName evidence="6">Small-conductance mechanosensitive channel</fullName>
    </recommendedName>
</protein>
<evidence type="ECO:0008006" key="6">
    <source>
        <dbReference type="Google" id="ProtNLM"/>
    </source>
</evidence>
<dbReference type="RefSeq" id="WP_120798390.1">
    <property type="nucleotide sequence ID" value="NZ_RBXL01000001.1"/>
</dbReference>
<evidence type="ECO:0000256" key="3">
    <source>
        <dbReference type="SAM" id="SignalP"/>
    </source>
</evidence>
<accession>A0A495VA05</accession>
<reference evidence="4 5" key="1">
    <citation type="submission" date="2018-10" db="EMBL/GenBank/DDBJ databases">
        <title>Genomic Encyclopedia of Archaeal and Bacterial Type Strains, Phase II (KMG-II): from individual species to whole genera.</title>
        <authorList>
            <person name="Goeker M."/>
        </authorList>
    </citation>
    <scope>NUCLEOTIDE SEQUENCE [LARGE SCALE GENOMIC DNA]</scope>
    <source>
        <strain evidence="4 5">DSM 235</strain>
    </source>
</reference>
<keyword evidence="2" id="KW-0472">Membrane</keyword>
<dbReference type="OrthoDB" id="227003at2"/>
<evidence type="ECO:0000313" key="4">
    <source>
        <dbReference type="EMBL" id="RKT46232.1"/>
    </source>
</evidence>
<proteinExistence type="predicted"/>
<sequence>MHRYTTHLRRFAAAAILVALGLPLPSISQDSVPNGFPDASEPEPSPFALPFETRDTASLQSLEALHKALSSQEKQVAETQRRLIAAEDDVTRQALGDDLRELREQLNQRRLQFERFSLEIDLRPFIDEIDQPFDWQNELSKLLKPILAELESATAESRAIGALRAELNQVGERKALAEKAVARLERHLAEGPSDDLRGRLEERLEHWQRIADDTANRYTALDLQLENRLKQRQSVFDETTDYAKRFFQTRGLNLLLAVGAFCVVFFGVRYLSSLIGRLQASKVTAGAAGTKFSSRLTALILHVFSVLGGLIAMMLVFNMAGDWFMLGIIVIFLIGVAWASIKTLPSQIETVRLVLNIGAVREGERILFNALPYKVEVLGFRARLVNPRLDGGLQEIPVNALVGHYSRPAGADEEWFPTRTGDWVELADGRMGQVSRQSPSAVHLSELGGEDVVYPTDVFAGLNPRRLSEGFRIVSTFGIDYRHQAIATTEVPERMREKLEQLLPDLVPREQIKAVAVYFQSAAPSSLDYEIHVDVAGEVARQTTLIRHAIQRILVDACNDNGWEIPFTQITLHQAPG</sequence>
<name>A0A495VA05_9GAMM</name>
<feature type="transmembrane region" description="Helical" evidence="2">
    <location>
        <begin position="296"/>
        <end position="317"/>
    </location>
</feature>
<comment type="caution">
    <text evidence="4">The sequence shown here is derived from an EMBL/GenBank/DDBJ whole genome shotgun (WGS) entry which is preliminary data.</text>
</comment>
<dbReference type="InterPro" id="IPR011066">
    <property type="entry name" value="MscS_channel_C_sf"/>
</dbReference>
<keyword evidence="1" id="KW-0175">Coiled coil</keyword>
<evidence type="ECO:0000256" key="2">
    <source>
        <dbReference type="SAM" id="Phobius"/>
    </source>
</evidence>
<feature type="transmembrane region" description="Helical" evidence="2">
    <location>
        <begin position="254"/>
        <end position="275"/>
    </location>
</feature>
<feature type="transmembrane region" description="Helical" evidence="2">
    <location>
        <begin position="323"/>
        <end position="341"/>
    </location>
</feature>
<gene>
    <name evidence="4" type="ORF">BDD21_3736</name>
</gene>
<keyword evidence="2" id="KW-1133">Transmembrane helix</keyword>
<dbReference type="AlphaFoldDB" id="A0A495VA05"/>
<feature type="coiled-coil region" evidence="1">
    <location>
        <begin position="62"/>
        <end position="119"/>
    </location>
</feature>
<feature type="chain" id="PRO_5019813143" description="Small-conductance mechanosensitive channel" evidence="3">
    <location>
        <begin position="29"/>
        <end position="577"/>
    </location>
</feature>
<evidence type="ECO:0000256" key="1">
    <source>
        <dbReference type="SAM" id="Coils"/>
    </source>
</evidence>
<keyword evidence="5" id="KW-1185">Reference proteome</keyword>
<keyword evidence="2" id="KW-0812">Transmembrane</keyword>
<organism evidence="4 5">
    <name type="scientific">Thiocapsa rosea</name>
    <dbReference type="NCBI Taxonomy" id="69360"/>
    <lineage>
        <taxon>Bacteria</taxon>
        <taxon>Pseudomonadati</taxon>
        <taxon>Pseudomonadota</taxon>
        <taxon>Gammaproteobacteria</taxon>
        <taxon>Chromatiales</taxon>
        <taxon>Chromatiaceae</taxon>
        <taxon>Thiocapsa</taxon>
    </lineage>
</organism>
<evidence type="ECO:0000313" key="5">
    <source>
        <dbReference type="Proteomes" id="UP000274556"/>
    </source>
</evidence>
<dbReference type="SUPFAM" id="SSF82689">
    <property type="entry name" value="Mechanosensitive channel protein MscS (YggB), C-terminal domain"/>
    <property type="match status" value="1"/>
</dbReference>
<feature type="signal peptide" evidence="3">
    <location>
        <begin position="1"/>
        <end position="28"/>
    </location>
</feature>
<dbReference type="EMBL" id="RBXL01000001">
    <property type="protein sequence ID" value="RKT46232.1"/>
    <property type="molecule type" value="Genomic_DNA"/>
</dbReference>
<dbReference type="GO" id="GO:0016020">
    <property type="term" value="C:membrane"/>
    <property type="evidence" value="ECO:0007669"/>
    <property type="project" value="InterPro"/>
</dbReference>
<keyword evidence="3" id="KW-0732">Signal</keyword>